<proteinExistence type="predicted"/>
<feature type="transmembrane region" description="Helical" evidence="6">
    <location>
        <begin position="505"/>
        <end position="525"/>
    </location>
</feature>
<dbReference type="PANTHER" id="PTHR30249:SF0">
    <property type="entry name" value="PLASTIDAL GLYCOLATE_GLYCERATE TRANSLOCATOR 1, CHLOROPLASTIC"/>
    <property type="match status" value="1"/>
</dbReference>
<keyword evidence="4 6" id="KW-0472">Membrane</keyword>
<feature type="transmembrane region" description="Helical" evidence="6">
    <location>
        <begin position="52"/>
        <end position="71"/>
    </location>
</feature>
<accession>A0AAN7Z4G4</accession>
<feature type="compositionally biased region" description="Basic and acidic residues" evidence="5">
    <location>
        <begin position="485"/>
        <end position="496"/>
    </location>
</feature>
<evidence type="ECO:0000256" key="4">
    <source>
        <dbReference type="ARBA" id="ARBA00023136"/>
    </source>
</evidence>
<feature type="transmembrane region" description="Helical" evidence="6">
    <location>
        <begin position="284"/>
        <end position="306"/>
    </location>
</feature>
<protein>
    <recommendedName>
        <fullName evidence="9">LrgB-like protein</fullName>
    </recommendedName>
</protein>
<dbReference type="Proteomes" id="UP001305414">
    <property type="component" value="Unassembled WGS sequence"/>
</dbReference>
<sequence length="565" mass="61357">MKKMALTQQLCKALQTPAFTKRYWDAMIGLGLIFGCQLFVIPTQLAFDLHSINIPASILVMIFLFFAMTIASSANGVVADFYNKNLRGPTDFVGRHMSLGFVAFFILLIQDHIEHASDIPKLAGAFVVTTIVGYVFSYLLAYGGFHIESRIRQRKRPATDLESNNKTWPSPAVAWPAPSPEQRPVVTNRLSTLSEVLSASEPLGEINTISNSSTLALVDLVFRTAPIWIWLLLLTTIGLPVYLATGYMMPFDFFSITLLWVVSVQFQRSLRSSGTLLRFKRSRALILIFCNPILVTWALGTAYMWAKAACAGKSIEFIIKDFHHFSSLSKCIVHIMQDHDVPAHLGAGDLASLLLDAGMYEYRSELWASLGTVSFTCTALATINVFLNVIVAHACGLQAADALAFAGRSATLALGIPAIENIDGSTTLASTVAVFGGIVFQMAGDWLFSVLHINDRAPRGSSTPPPKVPIPEKSRSLFSKTRSNRHSEKQDTKNDCAETNEESSVVAAGVTVGINAAAMGTAYLIERDSRAVAYSALSMILFGAITVGLTAIPATTSTIAVLTSR</sequence>
<dbReference type="Pfam" id="PF04172">
    <property type="entry name" value="LrgB"/>
    <property type="match status" value="2"/>
</dbReference>
<name>A0AAN7Z4G4_9PEZI</name>
<dbReference type="AlphaFoldDB" id="A0AAN7Z4G4"/>
<dbReference type="InterPro" id="IPR007300">
    <property type="entry name" value="CidB/LrgB"/>
</dbReference>
<evidence type="ECO:0000256" key="5">
    <source>
        <dbReference type="SAM" id="MobiDB-lite"/>
    </source>
</evidence>
<comment type="caution">
    <text evidence="7">The sequence shown here is derived from an EMBL/GenBank/DDBJ whole genome shotgun (WGS) entry which is preliminary data.</text>
</comment>
<organism evidence="7 8">
    <name type="scientific">Xylaria bambusicola</name>
    <dbReference type="NCBI Taxonomy" id="326684"/>
    <lineage>
        <taxon>Eukaryota</taxon>
        <taxon>Fungi</taxon>
        <taxon>Dikarya</taxon>
        <taxon>Ascomycota</taxon>
        <taxon>Pezizomycotina</taxon>
        <taxon>Sordariomycetes</taxon>
        <taxon>Xylariomycetidae</taxon>
        <taxon>Xylariales</taxon>
        <taxon>Xylariaceae</taxon>
        <taxon>Xylaria</taxon>
    </lineage>
</organism>
<keyword evidence="2 6" id="KW-0812">Transmembrane</keyword>
<reference evidence="7 8" key="1">
    <citation type="submission" date="2023-10" db="EMBL/GenBank/DDBJ databases">
        <title>Draft genome sequence of Xylaria bambusicola isolate GMP-LS, the root and basal stem rot pathogen of sugarcane in Indonesia.</title>
        <authorList>
            <person name="Selvaraj P."/>
            <person name="Muralishankar V."/>
            <person name="Muruganantham S."/>
            <person name="Sp S."/>
            <person name="Haryani S."/>
            <person name="Lau K.J.X."/>
            <person name="Naqvi N.I."/>
        </authorList>
    </citation>
    <scope>NUCLEOTIDE SEQUENCE [LARGE SCALE GENOMIC DNA]</scope>
    <source>
        <strain evidence="7">GMP-LS</strain>
    </source>
</reference>
<feature type="transmembrane region" description="Helical" evidence="6">
    <location>
        <begin position="23"/>
        <end position="40"/>
    </location>
</feature>
<evidence type="ECO:0000313" key="8">
    <source>
        <dbReference type="Proteomes" id="UP001305414"/>
    </source>
</evidence>
<feature type="transmembrane region" description="Helical" evidence="6">
    <location>
        <begin position="92"/>
        <end position="110"/>
    </location>
</feature>
<keyword evidence="3 6" id="KW-1133">Transmembrane helix</keyword>
<comment type="subcellular location">
    <subcellularLocation>
        <location evidence="1">Membrane</location>
        <topology evidence="1">Multi-pass membrane protein</topology>
    </subcellularLocation>
</comment>
<evidence type="ECO:0000256" key="1">
    <source>
        <dbReference type="ARBA" id="ARBA00004141"/>
    </source>
</evidence>
<evidence type="ECO:0000313" key="7">
    <source>
        <dbReference type="EMBL" id="KAK5636650.1"/>
    </source>
</evidence>
<keyword evidence="8" id="KW-1185">Reference proteome</keyword>
<dbReference type="PANTHER" id="PTHR30249">
    <property type="entry name" value="PUTATIVE SEROTONIN TRANSPORTER"/>
    <property type="match status" value="1"/>
</dbReference>
<evidence type="ECO:0008006" key="9">
    <source>
        <dbReference type="Google" id="ProtNLM"/>
    </source>
</evidence>
<dbReference type="GO" id="GO:0016020">
    <property type="term" value="C:membrane"/>
    <property type="evidence" value="ECO:0007669"/>
    <property type="project" value="UniProtKB-SubCell"/>
</dbReference>
<gene>
    <name evidence="7" type="ORF">RRF57_012362</name>
</gene>
<evidence type="ECO:0000256" key="2">
    <source>
        <dbReference type="ARBA" id="ARBA00022692"/>
    </source>
</evidence>
<feature type="transmembrane region" description="Helical" evidence="6">
    <location>
        <begin position="537"/>
        <end position="562"/>
    </location>
</feature>
<evidence type="ECO:0000256" key="3">
    <source>
        <dbReference type="ARBA" id="ARBA00022989"/>
    </source>
</evidence>
<feature type="region of interest" description="Disordered" evidence="5">
    <location>
        <begin position="458"/>
        <end position="500"/>
    </location>
</feature>
<feature type="transmembrane region" description="Helical" evidence="6">
    <location>
        <begin position="122"/>
        <end position="145"/>
    </location>
</feature>
<dbReference type="EMBL" id="JAWHQM010000074">
    <property type="protein sequence ID" value="KAK5636650.1"/>
    <property type="molecule type" value="Genomic_DNA"/>
</dbReference>
<feature type="transmembrane region" description="Helical" evidence="6">
    <location>
        <begin position="247"/>
        <end position="264"/>
    </location>
</feature>
<evidence type="ECO:0000256" key="6">
    <source>
        <dbReference type="SAM" id="Phobius"/>
    </source>
</evidence>
<feature type="transmembrane region" description="Helical" evidence="6">
    <location>
        <begin position="220"/>
        <end position="241"/>
    </location>
</feature>